<dbReference type="InterPro" id="IPR036913">
    <property type="entry name" value="YegP-like_sf"/>
</dbReference>
<evidence type="ECO:0000256" key="2">
    <source>
        <dbReference type="SAM" id="MobiDB-lite"/>
    </source>
</evidence>
<dbReference type="EMBL" id="MIQH01000280">
    <property type="protein sequence ID" value="OIR25513.1"/>
    <property type="molecule type" value="Genomic_DNA"/>
</dbReference>
<name>A0A1J5UAW6_9GAMM</name>
<gene>
    <name evidence="4" type="ORF">BGC33_06880</name>
</gene>
<sequence length="154" mass="17923">MSEFKIYRGRDKGEQCWRWRLVDSNHKNIAMSEESFIKSSVKRSIKTIKDKVNLSTPVFLDESNEDTDKGYRFEYFQSEKNSEWYWRLKAGNHEFMAIGGEGFSSKQSILKSIENVRVEMGRAKIIFENPEDDPVCEARNQDDTKENPSIPPGS</sequence>
<dbReference type="Pfam" id="PF07411">
    <property type="entry name" value="DUF1508"/>
    <property type="match status" value="1"/>
</dbReference>
<accession>A0A1J5UAW6</accession>
<dbReference type="Proteomes" id="UP000182798">
    <property type="component" value="Unassembled WGS sequence"/>
</dbReference>
<evidence type="ECO:0000256" key="1">
    <source>
        <dbReference type="ARBA" id="ARBA00007576"/>
    </source>
</evidence>
<dbReference type="RefSeq" id="WP_071563431.1">
    <property type="nucleotide sequence ID" value="NZ_MIQH01000280.1"/>
</dbReference>
<comment type="caution">
    <text evidence="4">The sequence shown here is derived from an EMBL/GenBank/DDBJ whole genome shotgun (WGS) entry which is preliminary data.</text>
</comment>
<evidence type="ECO:0000259" key="3">
    <source>
        <dbReference type="Pfam" id="PF07411"/>
    </source>
</evidence>
<evidence type="ECO:0000313" key="5">
    <source>
        <dbReference type="Proteomes" id="UP000182798"/>
    </source>
</evidence>
<dbReference type="InterPro" id="IPR010879">
    <property type="entry name" value="DUF1508"/>
</dbReference>
<feature type="region of interest" description="Disordered" evidence="2">
    <location>
        <begin position="129"/>
        <end position="154"/>
    </location>
</feature>
<comment type="similarity">
    <text evidence="1">Belongs to the UPF0339 family. Duplicated subfamily.</text>
</comment>
<dbReference type="Gene3D" id="3.30.160.160">
    <property type="entry name" value="YegP-like"/>
    <property type="match status" value="2"/>
</dbReference>
<feature type="domain" description="DUF1508" evidence="3">
    <location>
        <begin position="80"/>
        <end position="125"/>
    </location>
</feature>
<organism evidence="4 5">
    <name type="scientific">Bathymodiolus thermophilus thioautotrophic gill symbiont</name>
    <dbReference type="NCBI Taxonomy" id="2360"/>
    <lineage>
        <taxon>Bacteria</taxon>
        <taxon>Pseudomonadati</taxon>
        <taxon>Pseudomonadota</taxon>
        <taxon>Gammaproteobacteria</taxon>
        <taxon>sulfur-oxidizing symbionts</taxon>
    </lineage>
</organism>
<dbReference type="AlphaFoldDB" id="A0A1J5UAW6"/>
<reference evidence="5" key="1">
    <citation type="submission" date="2016-09" db="EMBL/GenBank/DDBJ databases">
        <title>Genome Sequence of Bathymodiolus thermophilus sulfur-oxidizing gill endosymbiont.</title>
        <authorList>
            <person name="Ponnudurai R."/>
            <person name="Kleiner M."/>
            <person name="Sayavedra L."/>
            <person name="Thuermer A."/>
            <person name="Felbeck H."/>
            <person name="Schlueter R."/>
            <person name="Schweder T."/>
            <person name="Markert S."/>
        </authorList>
    </citation>
    <scope>NUCLEOTIDE SEQUENCE [LARGE SCALE GENOMIC DNA]</scope>
    <source>
        <strain evidence="5">BAT/CrabSpa'14</strain>
    </source>
</reference>
<protein>
    <recommendedName>
        <fullName evidence="3">DUF1508 domain-containing protein</fullName>
    </recommendedName>
</protein>
<proteinExistence type="inferred from homology"/>
<dbReference type="SUPFAM" id="SSF160113">
    <property type="entry name" value="YegP-like"/>
    <property type="match status" value="2"/>
</dbReference>
<evidence type="ECO:0000313" key="4">
    <source>
        <dbReference type="EMBL" id="OIR25513.1"/>
    </source>
</evidence>